<dbReference type="InterPro" id="IPR029058">
    <property type="entry name" value="AB_hydrolase_fold"/>
</dbReference>
<keyword evidence="1" id="KW-0378">Hydrolase</keyword>
<dbReference type="EMBL" id="BMYV01000001">
    <property type="protein sequence ID" value="GGX56310.1"/>
    <property type="molecule type" value="Genomic_DNA"/>
</dbReference>
<keyword evidence="4" id="KW-1185">Reference proteome</keyword>
<organism evidence="3 4">
    <name type="scientific">Litorimonas cladophorae</name>
    <dbReference type="NCBI Taxonomy" id="1220491"/>
    <lineage>
        <taxon>Bacteria</taxon>
        <taxon>Pseudomonadati</taxon>
        <taxon>Pseudomonadota</taxon>
        <taxon>Alphaproteobacteria</taxon>
        <taxon>Maricaulales</taxon>
        <taxon>Robiginitomaculaceae</taxon>
    </lineage>
</organism>
<dbReference type="PRINTS" id="PR00111">
    <property type="entry name" value="ABHYDROLASE"/>
</dbReference>
<dbReference type="Proteomes" id="UP000600865">
    <property type="component" value="Unassembled WGS sequence"/>
</dbReference>
<dbReference type="PRINTS" id="PR00412">
    <property type="entry name" value="EPOXHYDRLASE"/>
</dbReference>
<evidence type="ECO:0000259" key="2">
    <source>
        <dbReference type="Pfam" id="PF00561"/>
    </source>
</evidence>
<evidence type="ECO:0000313" key="3">
    <source>
        <dbReference type="EMBL" id="GGX56310.1"/>
    </source>
</evidence>
<dbReference type="NCBIfam" id="NF002043">
    <property type="entry name" value="PRK00870.1"/>
    <property type="match status" value="1"/>
</dbReference>
<sequence>MKFLRTPDICFSNLPEFEFAPTYCNVVAADGTLLRLHYVDYGPQSGRTIVLLHGEPSWSFLYRFMIRQLSDAGFRILAPDLIGFGKSDKPVEMGDYSYTAHVNWMQRWLDHVEVSDAVLFCQDWGGLIGLRLVADNIDRFAAVMAGNTGLPIGKGTPPEAFLKWQKFSQVVPEFPTGNILQGATVRDLSSEEIAAYDAPFPDERYKAGARIFPALVPTRPDMDGVAENLEAWKILQQWTKPFVTAFSDQDPVTRGGEAVFQKLIPGAAGQPHQILKGGGHFLQEDVHAELSEMLISLASRLDG</sequence>
<feature type="domain" description="AB hydrolase-1" evidence="2">
    <location>
        <begin position="48"/>
        <end position="284"/>
    </location>
</feature>
<dbReference type="Gene3D" id="3.40.50.1820">
    <property type="entry name" value="alpha/beta hydrolase"/>
    <property type="match status" value="1"/>
</dbReference>
<proteinExistence type="predicted"/>
<evidence type="ECO:0000313" key="4">
    <source>
        <dbReference type="Proteomes" id="UP000600865"/>
    </source>
</evidence>
<evidence type="ECO:0000256" key="1">
    <source>
        <dbReference type="ARBA" id="ARBA00022801"/>
    </source>
</evidence>
<dbReference type="SUPFAM" id="SSF53474">
    <property type="entry name" value="alpha/beta-Hydrolases"/>
    <property type="match status" value="1"/>
</dbReference>
<reference evidence="3 4" key="1">
    <citation type="journal article" date="2014" name="Int. J. Syst. Evol. Microbiol.">
        <title>Complete genome sequence of Corynebacterium casei LMG S-19264T (=DSM 44701T), isolated from a smear-ripened cheese.</title>
        <authorList>
            <consortium name="US DOE Joint Genome Institute (JGI-PGF)"/>
            <person name="Walter F."/>
            <person name="Albersmeier A."/>
            <person name="Kalinowski J."/>
            <person name="Ruckert C."/>
        </authorList>
    </citation>
    <scope>NUCLEOTIDE SEQUENCE [LARGE SCALE GENOMIC DNA]</scope>
    <source>
        <strain evidence="3 4">KCTC 23968</strain>
    </source>
</reference>
<name>A0A918NBH9_9PROT</name>
<gene>
    <name evidence="3" type="primary">dhmA</name>
    <name evidence="3" type="ORF">GCM10011309_01310</name>
</gene>
<dbReference type="Pfam" id="PF00561">
    <property type="entry name" value="Abhydrolase_1"/>
    <property type="match status" value="1"/>
</dbReference>
<comment type="caution">
    <text evidence="3">The sequence shown here is derived from an EMBL/GenBank/DDBJ whole genome shotgun (WGS) entry which is preliminary data.</text>
</comment>
<dbReference type="PANTHER" id="PTHR43329">
    <property type="entry name" value="EPOXIDE HYDROLASE"/>
    <property type="match status" value="1"/>
</dbReference>
<dbReference type="GO" id="GO:0016787">
    <property type="term" value="F:hydrolase activity"/>
    <property type="evidence" value="ECO:0007669"/>
    <property type="project" value="UniProtKB-KW"/>
</dbReference>
<accession>A0A918NBH9</accession>
<dbReference type="RefSeq" id="WP_189579917.1">
    <property type="nucleotide sequence ID" value="NZ_BMYV01000001.1"/>
</dbReference>
<dbReference type="InterPro" id="IPR000639">
    <property type="entry name" value="Epox_hydrolase-like"/>
</dbReference>
<dbReference type="InterPro" id="IPR000073">
    <property type="entry name" value="AB_hydrolase_1"/>
</dbReference>
<dbReference type="AlphaFoldDB" id="A0A918NBH9"/>
<protein>
    <submittedName>
        <fullName evidence="3">Haloalkane dehalogenase</fullName>
    </submittedName>
</protein>